<dbReference type="SUPFAM" id="SSF56925">
    <property type="entry name" value="OMPA-like"/>
    <property type="match status" value="1"/>
</dbReference>
<proteinExistence type="predicted"/>
<reference evidence="4 5" key="1">
    <citation type="submission" date="2018-11" db="EMBL/GenBank/DDBJ databases">
        <title>Genomic Encyclopedia of Type Strains, Phase IV (KMG-IV): sequencing the most valuable type-strain genomes for metagenomic binning, comparative biology and taxonomic classification.</title>
        <authorList>
            <person name="Goeker M."/>
        </authorList>
    </citation>
    <scope>NUCLEOTIDE SEQUENCE [LARGE SCALE GENOMIC DNA]</scope>
    <source>
        <strain evidence="4 5">DSM 100316</strain>
    </source>
</reference>
<accession>A0A3N2DKJ2</accession>
<feature type="domain" description="Outer membrane protein beta-barrel" evidence="3">
    <location>
        <begin position="9"/>
        <end position="223"/>
    </location>
</feature>
<evidence type="ECO:0000313" key="4">
    <source>
        <dbReference type="EMBL" id="ROS00222.1"/>
    </source>
</evidence>
<evidence type="ECO:0000259" key="3">
    <source>
        <dbReference type="Pfam" id="PF13505"/>
    </source>
</evidence>
<gene>
    <name evidence="4" type="ORF">EDC56_2860</name>
</gene>
<evidence type="ECO:0000256" key="1">
    <source>
        <dbReference type="ARBA" id="ARBA00022729"/>
    </source>
</evidence>
<sequence length="223" mass="24332">MKKIFLGLFALSTTLPTLALADSGFSAELLMGTSDQSVSMDRPPVDATEDFDLSDKALSYGIRGTYAFNDYFAIEAAYMDYGSVEQGYGAMALDVHGMKQEIGVEQKLSSRALNAGVKGSYPLTQRLSINGRLGASYWTMKQETGINASISFDDIDIIHAFGPTNTESDSGVGMYYGVGLQYDFTKRFFMAAEYSMTSMEADFGHQSVKNDIDNLALSVGFKF</sequence>
<evidence type="ECO:0000256" key="2">
    <source>
        <dbReference type="SAM" id="SignalP"/>
    </source>
</evidence>
<dbReference type="Pfam" id="PF13505">
    <property type="entry name" value="OMP_b-brl"/>
    <property type="match status" value="1"/>
</dbReference>
<keyword evidence="1 2" id="KW-0732">Signal</keyword>
<evidence type="ECO:0000313" key="5">
    <source>
        <dbReference type="Proteomes" id="UP000275394"/>
    </source>
</evidence>
<dbReference type="InterPro" id="IPR011250">
    <property type="entry name" value="OMP/PagP_B-barrel"/>
</dbReference>
<dbReference type="Proteomes" id="UP000275394">
    <property type="component" value="Unassembled WGS sequence"/>
</dbReference>
<dbReference type="RefSeq" id="WP_123713196.1">
    <property type="nucleotide sequence ID" value="NZ_RKHR01000005.1"/>
</dbReference>
<keyword evidence="5" id="KW-1185">Reference proteome</keyword>
<dbReference type="AlphaFoldDB" id="A0A3N2DKJ2"/>
<dbReference type="OrthoDB" id="5740747at2"/>
<dbReference type="InterPro" id="IPR027385">
    <property type="entry name" value="Beta-barrel_OMP"/>
</dbReference>
<organism evidence="4 5">
    <name type="scientific">Sinobacterium caligoides</name>
    <dbReference type="NCBI Taxonomy" id="933926"/>
    <lineage>
        <taxon>Bacteria</taxon>
        <taxon>Pseudomonadati</taxon>
        <taxon>Pseudomonadota</taxon>
        <taxon>Gammaproteobacteria</taxon>
        <taxon>Cellvibrionales</taxon>
        <taxon>Spongiibacteraceae</taxon>
        <taxon>Sinobacterium</taxon>
    </lineage>
</organism>
<dbReference type="EMBL" id="RKHR01000005">
    <property type="protein sequence ID" value="ROS00222.1"/>
    <property type="molecule type" value="Genomic_DNA"/>
</dbReference>
<feature type="chain" id="PRO_5017948671" evidence="2">
    <location>
        <begin position="22"/>
        <end position="223"/>
    </location>
</feature>
<dbReference type="Gene3D" id="2.40.160.20">
    <property type="match status" value="1"/>
</dbReference>
<comment type="caution">
    <text evidence="4">The sequence shown here is derived from an EMBL/GenBank/DDBJ whole genome shotgun (WGS) entry which is preliminary data.</text>
</comment>
<name>A0A3N2DKJ2_9GAMM</name>
<protein>
    <submittedName>
        <fullName evidence="4">Outer membrane protein with beta-barrel domain</fullName>
    </submittedName>
</protein>
<feature type="signal peptide" evidence="2">
    <location>
        <begin position="1"/>
        <end position="21"/>
    </location>
</feature>